<evidence type="ECO:0000259" key="1">
    <source>
        <dbReference type="Pfam" id="PF01882"/>
    </source>
</evidence>
<dbReference type="PANTHER" id="PTHR33608">
    <property type="entry name" value="BLL2464 PROTEIN"/>
    <property type="match status" value="1"/>
</dbReference>
<dbReference type="RefSeq" id="WP_353540968.1">
    <property type="nucleotide sequence ID" value="NZ_BAABRN010000005.1"/>
</dbReference>
<dbReference type="Gene3D" id="3.40.50.410">
    <property type="entry name" value="von Willebrand factor, type A domain"/>
    <property type="match status" value="1"/>
</dbReference>
<feature type="domain" description="DUF58" evidence="1">
    <location>
        <begin position="52"/>
        <end position="255"/>
    </location>
</feature>
<gene>
    <name evidence="2" type="ORF">Dxin01_00724</name>
</gene>
<dbReference type="EMBL" id="BAABRN010000005">
    <property type="protein sequence ID" value="GAA5500993.1"/>
    <property type="molecule type" value="Genomic_DNA"/>
</dbReference>
<evidence type="ECO:0000313" key="3">
    <source>
        <dbReference type="Proteomes" id="UP001458946"/>
    </source>
</evidence>
<proteinExistence type="predicted"/>
<comment type="caution">
    <text evidence="2">The sequence shown here is derived from an EMBL/GenBank/DDBJ whole genome shotgun (WGS) entry which is preliminary data.</text>
</comment>
<dbReference type="SUPFAM" id="SSF53300">
    <property type="entry name" value="vWA-like"/>
    <property type="match status" value="1"/>
</dbReference>
<reference evidence="2 3" key="1">
    <citation type="submission" date="2024-02" db="EMBL/GenBank/DDBJ databases">
        <title>Deinococcus xinjiangensis NBRC 107630.</title>
        <authorList>
            <person name="Ichikawa N."/>
            <person name="Katano-Makiyama Y."/>
            <person name="Hidaka K."/>
        </authorList>
    </citation>
    <scope>NUCLEOTIDE SEQUENCE [LARGE SCALE GENOMIC DNA]</scope>
    <source>
        <strain evidence="2 3">NBRC 107630</strain>
    </source>
</reference>
<dbReference type="InterPro" id="IPR036465">
    <property type="entry name" value="vWFA_dom_sf"/>
</dbReference>
<sequence>MPHAPAPPTSLLPPALLQELARRRLVARFARAQGGAGERPSRARGPGVEFADHRPYQPGDDIRALDAQVTARLGVPVVREYVVMQQLPVLIVLDASASMGVGQPQKFVLARQLAAALAFVALSGGDLVQVVAFGEGVHSLGRMQGVNRATELLGWLGRLRPGGPVTLQGAQGHASARAPKGALVILIGDFLGERDPQAIQAVQARGQEVLALQVLSPDELDPARLGRGLTRLEDAEGAAGSVTVNLDAATLSAYRQALSGWNDALRQTVTRHQGRFFQLRSDQRAGDILRREFFRQGVIQ</sequence>
<evidence type="ECO:0000313" key="2">
    <source>
        <dbReference type="EMBL" id="GAA5500993.1"/>
    </source>
</evidence>
<accession>A0ABP9VCF7</accession>
<dbReference type="PANTHER" id="PTHR33608:SF7">
    <property type="entry name" value="DUF58 DOMAIN-CONTAINING PROTEIN"/>
    <property type="match status" value="1"/>
</dbReference>
<dbReference type="Pfam" id="PF01882">
    <property type="entry name" value="DUF58"/>
    <property type="match status" value="1"/>
</dbReference>
<dbReference type="Proteomes" id="UP001458946">
    <property type="component" value="Unassembled WGS sequence"/>
</dbReference>
<organism evidence="2 3">
    <name type="scientific">Deinococcus xinjiangensis</name>
    <dbReference type="NCBI Taxonomy" id="457454"/>
    <lineage>
        <taxon>Bacteria</taxon>
        <taxon>Thermotogati</taxon>
        <taxon>Deinococcota</taxon>
        <taxon>Deinococci</taxon>
        <taxon>Deinococcales</taxon>
        <taxon>Deinococcaceae</taxon>
        <taxon>Deinococcus</taxon>
    </lineage>
</organism>
<keyword evidence="3" id="KW-1185">Reference proteome</keyword>
<dbReference type="InterPro" id="IPR002881">
    <property type="entry name" value="DUF58"/>
</dbReference>
<protein>
    <recommendedName>
        <fullName evidence="1">DUF58 domain-containing protein</fullName>
    </recommendedName>
</protein>
<name>A0ABP9VCF7_9DEIO</name>